<feature type="compositionally biased region" description="Basic and acidic residues" evidence="1">
    <location>
        <begin position="1"/>
        <end position="16"/>
    </location>
</feature>
<proteinExistence type="predicted"/>
<protein>
    <submittedName>
        <fullName evidence="2">Uncharacterized protein</fullName>
    </submittedName>
</protein>
<keyword evidence="3" id="KW-1185">Reference proteome</keyword>
<dbReference type="AlphaFoldDB" id="A0A7X1AXD1"/>
<dbReference type="EMBL" id="JACHVA010000063">
    <property type="protein sequence ID" value="MBC2601649.1"/>
    <property type="molecule type" value="Genomic_DNA"/>
</dbReference>
<feature type="region of interest" description="Disordered" evidence="1">
    <location>
        <begin position="1"/>
        <end position="83"/>
    </location>
</feature>
<dbReference type="RefSeq" id="WP_185692372.1">
    <property type="nucleotide sequence ID" value="NZ_JACHVA010000063.1"/>
</dbReference>
<sequence length="83" mass="9132">MRREASGKATKERAVAEGHGGNITATRRSHRIEDNGARPSREQPPLPGRPTSAGDSHKTIFMSSPAPSEGARDWQEGIRRDWI</sequence>
<evidence type="ECO:0000313" key="3">
    <source>
        <dbReference type="Proteomes" id="UP000525652"/>
    </source>
</evidence>
<evidence type="ECO:0000313" key="2">
    <source>
        <dbReference type="EMBL" id="MBC2601649.1"/>
    </source>
</evidence>
<feature type="compositionally biased region" description="Basic and acidic residues" evidence="1">
    <location>
        <begin position="70"/>
        <end position="83"/>
    </location>
</feature>
<name>A0A7X1AXD1_9BACT</name>
<accession>A0A7X1AXD1</accession>
<gene>
    <name evidence="2" type="ORF">H5P30_07645</name>
</gene>
<dbReference type="Proteomes" id="UP000525652">
    <property type="component" value="Unassembled WGS sequence"/>
</dbReference>
<comment type="caution">
    <text evidence="2">The sequence shown here is derived from an EMBL/GenBank/DDBJ whole genome shotgun (WGS) entry which is preliminary data.</text>
</comment>
<evidence type="ECO:0000256" key="1">
    <source>
        <dbReference type="SAM" id="MobiDB-lite"/>
    </source>
</evidence>
<reference evidence="2 3" key="1">
    <citation type="submission" date="2020-07" db="EMBL/GenBank/DDBJ databases">
        <authorList>
            <person name="Feng X."/>
        </authorList>
    </citation>
    <scope>NUCLEOTIDE SEQUENCE [LARGE SCALE GENOMIC DNA]</scope>
    <source>
        <strain evidence="2 3">JCM14086</strain>
    </source>
</reference>
<organism evidence="2 3">
    <name type="scientific">Puniceicoccus vermicola</name>
    <dbReference type="NCBI Taxonomy" id="388746"/>
    <lineage>
        <taxon>Bacteria</taxon>
        <taxon>Pseudomonadati</taxon>
        <taxon>Verrucomicrobiota</taxon>
        <taxon>Opitutia</taxon>
        <taxon>Puniceicoccales</taxon>
        <taxon>Puniceicoccaceae</taxon>
        <taxon>Puniceicoccus</taxon>
    </lineage>
</organism>
<feature type="compositionally biased region" description="Basic and acidic residues" evidence="1">
    <location>
        <begin position="31"/>
        <end position="41"/>
    </location>
</feature>